<dbReference type="Pfam" id="PF00583">
    <property type="entry name" value="Acetyltransf_1"/>
    <property type="match status" value="1"/>
</dbReference>
<comment type="caution">
    <text evidence="4">The sequence shown here is derived from an EMBL/GenBank/DDBJ whole genome shotgun (WGS) entry which is preliminary data.</text>
</comment>
<dbReference type="CDD" id="cd04301">
    <property type="entry name" value="NAT_SF"/>
    <property type="match status" value="1"/>
</dbReference>
<reference evidence="4 5" key="1">
    <citation type="submission" date="2018-10" db="EMBL/GenBank/DDBJ databases">
        <title>Lactobacillus sp. R7 and Lactobacillus sp. R19 isolated from fermented mustard green product of Taiwan.</title>
        <authorList>
            <person name="Lin S.-T."/>
        </authorList>
    </citation>
    <scope>NUCLEOTIDE SEQUENCE [LARGE SCALE GENOMIC DNA]</scope>
    <source>
        <strain evidence="4 5">BCRC 81127</strain>
    </source>
</reference>
<evidence type="ECO:0000313" key="4">
    <source>
        <dbReference type="EMBL" id="TGD22027.1"/>
    </source>
</evidence>
<dbReference type="InterPro" id="IPR000182">
    <property type="entry name" value="GNAT_dom"/>
</dbReference>
<dbReference type="GO" id="GO:0005737">
    <property type="term" value="C:cytoplasm"/>
    <property type="evidence" value="ECO:0007669"/>
    <property type="project" value="TreeGrafter"/>
</dbReference>
<accession>A0A4Z0JIY3</accession>
<evidence type="ECO:0000313" key="5">
    <source>
        <dbReference type="Proteomes" id="UP000298021"/>
    </source>
</evidence>
<name>A0A4Z0JIY3_9LACO</name>
<dbReference type="EMBL" id="RKLY01000028">
    <property type="protein sequence ID" value="TGD22027.1"/>
    <property type="molecule type" value="Genomic_DNA"/>
</dbReference>
<dbReference type="InterPro" id="IPR016181">
    <property type="entry name" value="Acyl_CoA_acyltransferase"/>
</dbReference>
<dbReference type="PANTHER" id="PTHR43626">
    <property type="entry name" value="ACYL-COA N-ACYLTRANSFERASE"/>
    <property type="match status" value="1"/>
</dbReference>
<dbReference type="Gene3D" id="3.40.630.30">
    <property type="match status" value="1"/>
</dbReference>
<dbReference type="AlphaFoldDB" id="A0A4Z0JIY3"/>
<dbReference type="InterPro" id="IPR045039">
    <property type="entry name" value="NSI-like"/>
</dbReference>
<dbReference type="GO" id="GO:0008080">
    <property type="term" value="F:N-acetyltransferase activity"/>
    <property type="evidence" value="ECO:0007669"/>
    <property type="project" value="InterPro"/>
</dbReference>
<dbReference type="PANTHER" id="PTHR43626:SF4">
    <property type="entry name" value="GCN5-RELATED N-ACETYLTRANSFERASE 2, CHLOROPLASTIC"/>
    <property type="match status" value="1"/>
</dbReference>
<keyword evidence="5" id="KW-1185">Reference proteome</keyword>
<evidence type="ECO:0000256" key="2">
    <source>
        <dbReference type="ARBA" id="ARBA00023315"/>
    </source>
</evidence>
<keyword evidence="2" id="KW-0012">Acyltransferase</keyword>
<evidence type="ECO:0000256" key="1">
    <source>
        <dbReference type="ARBA" id="ARBA00022679"/>
    </source>
</evidence>
<sequence>MIDYTFQKPNFIDSKQILNLYQSVGWLAYTQQPQTTIEALNNSVVLWATSGKKLIGLCRGITDSKTILYIQDILVDPAYQGQKIGTNLVNKFLKGYQNIGQTVLITDPEEKTLNFYKSLNFLEVTPAEYGRAFVMDRRFN</sequence>
<proteinExistence type="predicted"/>
<feature type="domain" description="N-acetyltransferase" evidence="3">
    <location>
        <begin position="4"/>
        <end position="140"/>
    </location>
</feature>
<gene>
    <name evidence="4" type="ORF">EGT49_09920</name>
</gene>
<dbReference type="RefSeq" id="WP_135373864.1">
    <property type="nucleotide sequence ID" value="NZ_RKLY01000028.1"/>
</dbReference>
<keyword evidence="1 4" id="KW-0808">Transferase</keyword>
<organism evidence="4 5">
    <name type="scientific">Companilactobacillus suantsaicola</name>
    <dbReference type="NCBI Taxonomy" id="2487723"/>
    <lineage>
        <taxon>Bacteria</taxon>
        <taxon>Bacillati</taxon>
        <taxon>Bacillota</taxon>
        <taxon>Bacilli</taxon>
        <taxon>Lactobacillales</taxon>
        <taxon>Lactobacillaceae</taxon>
        <taxon>Companilactobacillus</taxon>
    </lineage>
</organism>
<dbReference type="SUPFAM" id="SSF55729">
    <property type="entry name" value="Acyl-CoA N-acyltransferases (Nat)"/>
    <property type="match status" value="1"/>
</dbReference>
<protein>
    <submittedName>
        <fullName evidence="4">N-acetyltransferase</fullName>
    </submittedName>
</protein>
<dbReference type="Proteomes" id="UP000298021">
    <property type="component" value="Unassembled WGS sequence"/>
</dbReference>
<evidence type="ECO:0000259" key="3">
    <source>
        <dbReference type="PROSITE" id="PS51186"/>
    </source>
</evidence>
<dbReference type="OrthoDB" id="9775804at2"/>
<dbReference type="PROSITE" id="PS51186">
    <property type="entry name" value="GNAT"/>
    <property type="match status" value="1"/>
</dbReference>